<dbReference type="SMART" id="SM00054">
    <property type="entry name" value="EFh"/>
    <property type="match status" value="3"/>
</dbReference>
<feature type="domain" description="EF-hand" evidence="5">
    <location>
        <begin position="81"/>
        <end position="116"/>
    </location>
</feature>
<dbReference type="InterPro" id="IPR011992">
    <property type="entry name" value="EF-hand-dom_pair"/>
</dbReference>
<dbReference type="Pfam" id="PF13833">
    <property type="entry name" value="EF-hand_8"/>
    <property type="match status" value="1"/>
</dbReference>
<dbReference type="AlphaFoldDB" id="A0AA88HKF5"/>
<accession>A0AA88HKF5</accession>
<name>A0AA88HKF5_ARTSF</name>
<proteinExistence type="predicted"/>
<comment type="caution">
    <text evidence="6">The sequence shown here is derived from an EMBL/GenBank/DDBJ whole genome shotgun (WGS) entry which is preliminary data.</text>
</comment>
<dbReference type="InterPro" id="IPR002048">
    <property type="entry name" value="EF_hand_dom"/>
</dbReference>
<evidence type="ECO:0000313" key="6">
    <source>
        <dbReference type="EMBL" id="KAK2709236.1"/>
    </source>
</evidence>
<dbReference type="PROSITE" id="PS00018">
    <property type="entry name" value="EF_HAND_1"/>
    <property type="match status" value="2"/>
</dbReference>
<keyword evidence="7" id="KW-1185">Reference proteome</keyword>
<feature type="region of interest" description="Disordered" evidence="4">
    <location>
        <begin position="252"/>
        <end position="275"/>
    </location>
</feature>
<feature type="compositionally biased region" description="Acidic residues" evidence="4">
    <location>
        <begin position="263"/>
        <end position="275"/>
    </location>
</feature>
<sequence length="290" mass="33940">MNLLYKISQVVQDCLTDIASNGMLHKKHYYDAIIEKNNYCMKYSGFLPSIFNIEDVKNLETEKNSDTEEVKKALDKMYDSQESDESEDAFKQMDVSKEGNLTMEEVIKGLKLEDTRLMRHVLSIFDKDKNNIFDLNEFKVLYGTILSKEAYYVFQVLDFDRDGIISRSDIFRLCKIIPKRHLGTEVKNQLKVEIGKIIPEKGGLNLKDFEPLFKKKNNIEHNSFENINRNVKKDAEDDVKIHMIRRMQNDVQSNMKEDMKSNEEEEMETNEEENVDGNSIFSWLWSSLNG</sequence>
<feature type="domain" description="EF-hand" evidence="5">
    <location>
        <begin position="145"/>
        <end position="180"/>
    </location>
</feature>
<dbReference type="PROSITE" id="PS50222">
    <property type="entry name" value="EF_HAND_2"/>
    <property type="match status" value="2"/>
</dbReference>
<dbReference type="PANTHER" id="PTHR45942">
    <property type="entry name" value="PROTEIN PHOSPATASE 3 REGULATORY SUBUNIT B ALPHA ISOFORM TYPE 1"/>
    <property type="match status" value="1"/>
</dbReference>
<dbReference type="EMBL" id="JAVRJZ010000017">
    <property type="protein sequence ID" value="KAK2709236.1"/>
    <property type="molecule type" value="Genomic_DNA"/>
</dbReference>
<keyword evidence="2" id="KW-0677">Repeat</keyword>
<evidence type="ECO:0000259" key="5">
    <source>
        <dbReference type="PROSITE" id="PS50222"/>
    </source>
</evidence>
<keyword evidence="3" id="KW-0106">Calcium</keyword>
<evidence type="ECO:0000313" key="7">
    <source>
        <dbReference type="Proteomes" id="UP001187531"/>
    </source>
</evidence>
<keyword evidence="1" id="KW-0479">Metal-binding</keyword>
<protein>
    <recommendedName>
        <fullName evidence="5">EF-hand domain-containing protein</fullName>
    </recommendedName>
</protein>
<dbReference type="InterPro" id="IPR018247">
    <property type="entry name" value="EF_Hand_1_Ca_BS"/>
</dbReference>
<reference evidence="6" key="1">
    <citation type="submission" date="2023-07" db="EMBL/GenBank/DDBJ databases">
        <title>Chromosome-level genome assembly of Artemia franciscana.</title>
        <authorList>
            <person name="Jo E."/>
        </authorList>
    </citation>
    <scope>NUCLEOTIDE SEQUENCE</scope>
    <source>
        <tissue evidence="6">Whole body</tissue>
    </source>
</reference>
<dbReference type="GO" id="GO:0005509">
    <property type="term" value="F:calcium ion binding"/>
    <property type="evidence" value="ECO:0007669"/>
    <property type="project" value="InterPro"/>
</dbReference>
<evidence type="ECO:0000256" key="4">
    <source>
        <dbReference type="SAM" id="MobiDB-lite"/>
    </source>
</evidence>
<dbReference type="Gene3D" id="1.10.238.10">
    <property type="entry name" value="EF-hand"/>
    <property type="match status" value="2"/>
</dbReference>
<dbReference type="SUPFAM" id="SSF47473">
    <property type="entry name" value="EF-hand"/>
    <property type="match status" value="1"/>
</dbReference>
<evidence type="ECO:0000256" key="3">
    <source>
        <dbReference type="ARBA" id="ARBA00022837"/>
    </source>
</evidence>
<evidence type="ECO:0000256" key="2">
    <source>
        <dbReference type="ARBA" id="ARBA00022737"/>
    </source>
</evidence>
<organism evidence="6 7">
    <name type="scientific">Artemia franciscana</name>
    <name type="common">Brine shrimp</name>
    <name type="synonym">Artemia sanfranciscana</name>
    <dbReference type="NCBI Taxonomy" id="6661"/>
    <lineage>
        <taxon>Eukaryota</taxon>
        <taxon>Metazoa</taxon>
        <taxon>Ecdysozoa</taxon>
        <taxon>Arthropoda</taxon>
        <taxon>Crustacea</taxon>
        <taxon>Branchiopoda</taxon>
        <taxon>Anostraca</taxon>
        <taxon>Artemiidae</taxon>
        <taxon>Artemia</taxon>
    </lineage>
</organism>
<gene>
    <name evidence="6" type="ORF">QYM36_013038</name>
</gene>
<evidence type="ECO:0000256" key="1">
    <source>
        <dbReference type="ARBA" id="ARBA00022723"/>
    </source>
</evidence>
<dbReference type="Proteomes" id="UP001187531">
    <property type="component" value="Unassembled WGS sequence"/>
</dbReference>